<dbReference type="SUPFAM" id="SSF50998">
    <property type="entry name" value="Quinoprotein alcohol dehydrogenase-like"/>
    <property type="match status" value="1"/>
</dbReference>
<organism evidence="8 9">
    <name type="scientific">Menidia menidia</name>
    <name type="common">Atlantic silverside</name>
    <dbReference type="NCBI Taxonomy" id="238744"/>
    <lineage>
        <taxon>Eukaryota</taxon>
        <taxon>Metazoa</taxon>
        <taxon>Chordata</taxon>
        <taxon>Craniata</taxon>
        <taxon>Vertebrata</taxon>
        <taxon>Euteleostomi</taxon>
        <taxon>Actinopterygii</taxon>
        <taxon>Neopterygii</taxon>
        <taxon>Teleostei</taxon>
        <taxon>Neoteleostei</taxon>
        <taxon>Acanthomorphata</taxon>
        <taxon>Ovalentaria</taxon>
        <taxon>Atherinomorphae</taxon>
        <taxon>Atheriniformes</taxon>
        <taxon>Atherinopsidae</taxon>
        <taxon>Menidiinae</taxon>
        <taxon>Menidia</taxon>
    </lineage>
</organism>
<dbReference type="PANTHER" id="PTHR45013">
    <property type="entry name" value="NACHT DOMAIN- AND WD REPEAT-CONTAINING PROTEIN 1"/>
    <property type="match status" value="1"/>
</dbReference>
<evidence type="ECO:0000256" key="1">
    <source>
        <dbReference type="ARBA" id="ARBA00022574"/>
    </source>
</evidence>
<dbReference type="Gene3D" id="3.40.50.300">
    <property type="entry name" value="P-loop containing nucleotide triphosphate hydrolases"/>
    <property type="match status" value="1"/>
</dbReference>
<dbReference type="Gene3D" id="2.130.10.10">
    <property type="entry name" value="YVTN repeat-like/Quinoprotein amine dehydrogenase"/>
    <property type="match status" value="3"/>
</dbReference>
<dbReference type="Pfam" id="PF13271">
    <property type="entry name" value="DUF4062"/>
    <property type="match status" value="1"/>
</dbReference>
<feature type="repeat" description="WD" evidence="3">
    <location>
        <begin position="1485"/>
        <end position="1519"/>
    </location>
</feature>
<dbReference type="PROSITE" id="PS50294">
    <property type="entry name" value="WD_REPEATS_REGION"/>
    <property type="match status" value="2"/>
</dbReference>
<protein>
    <submittedName>
        <fullName evidence="8">(Atlantic silverside) hypothetical protein</fullName>
    </submittedName>
</protein>
<dbReference type="EMBL" id="CAJRST010000002">
    <property type="protein sequence ID" value="CAG5860818.1"/>
    <property type="molecule type" value="Genomic_DNA"/>
</dbReference>
<evidence type="ECO:0000256" key="4">
    <source>
        <dbReference type="SAM" id="MobiDB-lite"/>
    </source>
</evidence>
<dbReference type="PROSITE" id="PS00678">
    <property type="entry name" value="WD_REPEATS_1"/>
    <property type="match status" value="1"/>
</dbReference>
<dbReference type="InterPro" id="IPR001680">
    <property type="entry name" value="WD40_rpt"/>
</dbReference>
<evidence type="ECO:0000313" key="8">
    <source>
        <dbReference type="EMBL" id="CAG5860818.1"/>
    </source>
</evidence>
<dbReference type="InterPro" id="IPR025139">
    <property type="entry name" value="DUF4062"/>
</dbReference>
<dbReference type="SUPFAM" id="SSF52540">
    <property type="entry name" value="P-loop containing nucleoside triphosphate hydrolases"/>
    <property type="match status" value="1"/>
</dbReference>
<keyword evidence="1 3" id="KW-0853">WD repeat</keyword>
<dbReference type="Pfam" id="PF00400">
    <property type="entry name" value="WD40"/>
    <property type="match status" value="2"/>
</dbReference>
<dbReference type="InterPro" id="IPR043365">
    <property type="entry name" value="NWD1"/>
</dbReference>
<evidence type="ECO:0000259" key="5">
    <source>
        <dbReference type="Pfam" id="PF13191"/>
    </source>
</evidence>
<gene>
    <name evidence="8" type="ORF">MMEN_LOCUS898</name>
</gene>
<evidence type="ECO:0000256" key="2">
    <source>
        <dbReference type="ARBA" id="ARBA00022737"/>
    </source>
</evidence>
<dbReference type="SMART" id="SM00320">
    <property type="entry name" value="WD40"/>
    <property type="match status" value="7"/>
</dbReference>
<accession>A0A8S4A7M8</accession>
<keyword evidence="9" id="KW-1185">Reference proteome</keyword>
<dbReference type="InterPro" id="IPR015943">
    <property type="entry name" value="WD40/YVTN_repeat-like_dom_sf"/>
</dbReference>
<dbReference type="InterPro" id="IPR041664">
    <property type="entry name" value="AAA_16"/>
</dbReference>
<dbReference type="Pfam" id="PF13191">
    <property type="entry name" value="AAA_16"/>
    <property type="match status" value="1"/>
</dbReference>
<keyword evidence="2" id="KW-0677">Repeat</keyword>
<name>A0A8S4A7M8_9TELE</name>
<dbReference type="PANTHER" id="PTHR45013:SF1">
    <property type="entry name" value="NACHT DOMAIN- AND WD REPEAT-CONTAINING PROTEIN 1"/>
    <property type="match status" value="1"/>
</dbReference>
<feature type="repeat" description="WD" evidence="3">
    <location>
        <begin position="1194"/>
        <end position="1235"/>
    </location>
</feature>
<feature type="domain" description="Orc1-like AAA ATPase" evidence="5">
    <location>
        <begin position="449"/>
        <end position="584"/>
    </location>
</feature>
<feature type="region of interest" description="Disordered" evidence="4">
    <location>
        <begin position="1562"/>
        <end position="1591"/>
    </location>
</feature>
<evidence type="ECO:0000259" key="6">
    <source>
        <dbReference type="Pfam" id="PF13271"/>
    </source>
</evidence>
<proteinExistence type="predicted"/>
<dbReference type="InterPro" id="IPR019775">
    <property type="entry name" value="WD40_repeat_CS"/>
</dbReference>
<feature type="domain" description="DUF4062" evidence="6">
    <location>
        <begin position="104"/>
        <end position="190"/>
    </location>
</feature>
<dbReference type="Proteomes" id="UP000677803">
    <property type="component" value="Unassembled WGS sequence"/>
</dbReference>
<evidence type="ECO:0000259" key="7">
    <source>
        <dbReference type="Pfam" id="PF25469"/>
    </source>
</evidence>
<dbReference type="PROSITE" id="PS50082">
    <property type="entry name" value="WD_REPEATS_2"/>
    <property type="match status" value="2"/>
</dbReference>
<feature type="domain" description="NWD1/2-like winged helix-turn-helix" evidence="7">
    <location>
        <begin position="693"/>
        <end position="804"/>
    </location>
</feature>
<reference evidence="8" key="1">
    <citation type="submission" date="2021-05" db="EMBL/GenBank/DDBJ databases">
        <authorList>
            <person name="Tigano A."/>
        </authorList>
    </citation>
    <scope>NUCLEOTIDE SEQUENCE</scope>
</reference>
<feature type="region of interest" description="Disordered" evidence="4">
    <location>
        <begin position="416"/>
        <end position="441"/>
    </location>
</feature>
<dbReference type="SUPFAM" id="SSF69322">
    <property type="entry name" value="Tricorn protease domain 2"/>
    <property type="match status" value="1"/>
</dbReference>
<evidence type="ECO:0000313" key="9">
    <source>
        <dbReference type="Proteomes" id="UP000677803"/>
    </source>
</evidence>
<evidence type="ECO:0000256" key="3">
    <source>
        <dbReference type="PROSITE-ProRule" id="PRU00221"/>
    </source>
</evidence>
<dbReference type="OrthoDB" id="6134417at2759"/>
<dbReference type="InterPro" id="IPR027417">
    <property type="entry name" value="P-loop_NTPase"/>
</dbReference>
<dbReference type="InterPro" id="IPR057588">
    <property type="entry name" value="NWD1/2-like_WH"/>
</dbReference>
<dbReference type="Pfam" id="PF25469">
    <property type="entry name" value="WHD_NWD1"/>
    <property type="match status" value="1"/>
</dbReference>
<sequence length="1616" mass="175862">MIQSSSCERRPLRAPLPIALLGKHSAESRRAQLEPGAPLFLFKCCHSCFRKGHNVVTSRERRRKAQQPEEGEEKEGGSGREAMAGHPDGSLQDGAHRMKSNMVRVFLSSTFTDMSSERRALLEKAYPEVLSFCRSLGLLFEVVDLRWGMKNVPFGDHEVPEICLQELQMCQRTSAGPAFTGLLGNRYGHRALPRLIEEKQFEVLLSKLSKNPEGVGLLTQWYLKDANAVPPTYVLQPITAHFPHYCDLRPASSPQRDNHVLSWRFTEGRLLELLRSAAAAAEAAGDITAQQKQAFFTSGTEQELQLGLWQDGGERSALLFMRETPRQRFKGGGKGLSRFADVTADGLLDAEARALLAALKGRLTALPAPHSLQLHGVELSRGAVDPKLREHARYLDSVCQQFVAHMKAQVSAAAEAAGRGKPWGSTEGPGAGSEWEGEEERLHAISQGLPRRDPLLARICLAMWESAGARHGPLVLHGAAGMGKTALLGQVVQEMRRVLEARAAVVVRLLAARHPRRPGLDGVLRGVCLQACRACGVAPPPGLGAGAPVELLFRSVLEQASQQGRTLLVVLDAVEQLDARHHSLGWLPAAIPPGVHLLVAVDTSSEAFARARRRADARLFELPPLACEEGRRIMEAQLRARRRSLSGQQQHAVLQSFTPAGCPLQLRTALAIAGRWASFTPQSELRLGASTQEVMSQLLLWLEERHGRGLVGGALGYIALAREGLLEAELRDVMSLDDDVIREVYAHALPPTPSLIRLPPLLWARLRRDLQDQLEDRWTHGVCALAFSSRSLSEAVTARYLTSERRRRGHGVLAEYFLGRWAGRLKPAALPELSLLLADRKVPPQPLWFAPGLANVRKVQELPYHLLHAGLWEELRQEVIGCADWLFCAIRVCGVSRLIEDLDQCSHHMDCPETGLVRDALVLMRPSLDSLDGHMDGSLFYSELLARLSPLSPAFPALIGQLCCQCDEWFQTCPEPVLIPKSGFLQQPGGPLKHTLGMDSPAHCLSLAADGCLRKWSLTNGQQLLCIQEAVPVDSAPSSVSLHLSEQLLFVHTRTQVKVWRSDGEELHPRGTDRVLLVLGVLGESVVSLSEPGQVRISDPVNGSESVEAWLEDSVGGVTPTNWVTLPKGGTVVVVSAEGFLYQISRTGKHSAAEFPLRPSLLSASEDEKILIAGCERTLSLFHLSSHSVDGFLDLHHDDSVLSACVSSDGRQVASGAADQLVRIWSVTTGALLDSLCGSDAPVTSVLFLGGLVASASAAAACVRLWSLSYDPQHRPAAHIPAGSAHAALTTDGDRVFYRLPVSAEVSCLELAHSKRLLLCGLTSGTVLIYPLDHPQETLCIPPPESLSAVLRLALSPPEQHLLVAYRDSLSLFEVSTRDGFPTVEGPLQRLRLPPAVAPPTAVALLPGRRLLYGTGCGAVRLHDFSSGGGSELLPHRSAVSCVTASNWGGHALVGSEDGVQRLWALSPLLLDHTMEYKGVSFQGVLCAAFSESDRFVFTGSRDKTVKVWDVASGQLLYVQDVYSPVVRMVTLRNGFVALSQQGLVIREAFRCPDHISPDYSPLKGSRAQYQVTSRERGQDPEQSSPSELKDFNPAQINLNLSSMLGARPSSACTVL</sequence>
<dbReference type="InterPro" id="IPR011047">
    <property type="entry name" value="Quinoprotein_ADH-like_sf"/>
</dbReference>
<comment type="caution">
    <text evidence="8">The sequence shown here is derived from an EMBL/GenBank/DDBJ whole genome shotgun (WGS) entry which is preliminary data.</text>
</comment>
<feature type="region of interest" description="Disordered" evidence="4">
    <location>
        <begin position="56"/>
        <end position="94"/>
    </location>
</feature>